<dbReference type="Pfam" id="PF13408">
    <property type="entry name" value="Zn_ribbon_recom"/>
    <property type="match status" value="1"/>
</dbReference>
<dbReference type="PROSITE" id="PS51736">
    <property type="entry name" value="RECOMBINASES_3"/>
    <property type="match status" value="1"/>
</dbReference>
<dbReference type="InterPro" id="IPR025827">
    <property type="entry name" value="Zn_ribbon_recom_dom"/>
</dbReference>
<dbReference type="Gene3D" id="3.90.1750.20">
    <property type="entry name" value="Putative Large Serine Recombinase, Chain B, Domain 2"/>
    <property type="match status" value="1"/>
</dbReference>
<gene>
    <name evidence="3" type="ORF">A3K52_03270</name>
</gene>
<dbReference type="AlphaFoldDB" id="A0A1F7L0Y7"/>
<dbReference type="Pfam" id="PF07508">
    <property type="entry name" value="Recombinase"/>
    <property type="match status" value="1"/>
</dbReference>
<evidence type="ECO:0000313" key="4">
    <source>
        <dbReference type="Proteomes" id="UP000177050"/>
    </source>
</evidence>
<dbReference type="SUPFAM" id="SSF53041">
    <property type="entry name" value="Resolvase-like"/>
    <property type="match status" value="1"/>
</dbReference>
<dbReference type="InterPro" id="IPR011109">
    <property type="entry name" value="DNA_bind_recombinase_dom"/>
</dbReference>
<dbReference type="InterPro" id="IPR006119">
    <property type="entry name" value="Resolv_N"/>
</dbReference>
<dbReference type="Pfam" id="PF00239">
    <property type="entry name" value="Resolvase"/>
    <property type="match status" value="1"/>
</dbReference>
<name>A0A1F7L0Y7_9BACT</name>
<protein>
    <recommendedName>
        <fullName evidence="5">Recombinase domain-containing protein</fullName>
    </recommendedName>
</protein>
<dbReference type="PANTHER" id="PTHR30461">
    <property type="entry name" value="DNA-INVERTASE FROM LAMBDOID PROPHAGE"/>
    <property type="match status" value="1"/>
</dbReference>
<dbReference type="InterPro" id="IPR036162">
    <property type="entry name" value="Resolvase-like_N_sf"/>
</dbReference>
<dbReference type="InterPro" id="IPR038109">
    <property type="entry name" value="DNA_bind_recomb_sf"/>
</dbReference>
<dbReference type="GO" id="GO:0003677">
    <property type="term" value="F:DNA binding"/>
    <property type="evidence" value="ECO:0007669"/>
    <property type="project" value="InterPro"/>
</dbReference>
<dbReference type="GO" id="GO:0000150">
    <property type="term" value="F:DNA strand exchange activity"/>
    <property type="evidence" value="ECO:0007669"/>
    <property type="project" value="InterPro"/>
</dbReference>
<dbReference type="PROSITE" id="PS51737">
    <property type="entry name" value="RECOMBINASE_DNA_BIND"/>
    <property type="match status" value="1"/>
</dbReference>
<sequence length="438" mass="50904">MGELQNNLKYCLYARKSSESDERQAMSIDGQLSEMKAMAKKEKLFVTEVITESHSAKESGQRPEFNNLLQGLIDDRYNAILTWAPDRLSRNAGDLGRIVDLMDQGKLQTIRTYSQSFSNNPNEKFLLMILCSQAKLENDNRGVNVKRGLRNKCEFGIRPGLAPIGYKNVLRANRISTVCIDEERAPIVREMFLKVANQGFSGRMVKKWLDDIGYRTKNNCLMHLSKVYVALRNPFYYGEFVYGNKRYKGNYEPIISKQIFEKVQIQLEVAPKQWNKQLFPFKKICKCGTCGGSVTAEIKYKHLINNRVHSHIYYHCNRKKDYTCKEPYITETELIKQLVVHLPNIKLKTSLLLSEFQNEITRLQHIKNTVLKEKNSKLELTKYNDGLNIDIQPKEEQIQMLKDYLLHVLQYGTPEERLKILGGIYSKFELIQRRLILV</sequence>
<evidence type="ECO:0000259" key="1">
    <source>
        <dbReference type="PROSITE" id="PS51736"/>
    </source>
</evidence>
<dbReference type="Proteomes" id="UP000177050">
    <property type="component" value="Unassembled WGS sequence"/>
</dbReference>
<organism evidence="3 4">
    <name type="scientific">Candidatus Roizmanbacteria bacterium RIFOXYD1_FULL_38_12</name>
    <dbReference type="NCBI Taxonomy" id="1802093"/>
    <lineage>
        <taxon>Bacteria</taxon>
        <taxon>Candidatus Roizmaniibacteriota</taxon>
    </lineage>
</organism>
<evidence type="ECO:0008006" key="5">
    <source>
        <dbReference type="Google" id="ProtNLM"/>
    </source>
</evidence>
<dbReference type="CDD" id="cd00338">
    <property type="entry name" value="Ser_Recombinase"/>
    <property type="match status" value="1"/>
</dbReference>
<comment type="caution">
    <text evidence="3">The sequence shown here is derived from an EMBL/GenBank/DDBJ whole genome shotgun (WGS) entry which is preliminary data.</text>
</comment>
<reference evidence="3 4" key="1">
    <citation type="journal article" date="2016" name="Nat. Commun.">
        <title>Thousands of microbial genomes shed light on interconnected biogeochemical processes in an aquifer system.</title>
        <authorList>
            <person name="Anantharaman K."/>
            <person name="Brown C.T."/>
            <person name="Hug L.A."/>
            <person name="Sharon I."/>
            <person name="Castelle C.J."/>
            <person name="Probst A.J."/>
            <person name="Thomas B.C."/>
            <person name="Singh A."/>
            <person name="Wilkins M.J."/>
            <person name="Karaoz U."/>
            <person name="Brodie E.L."/>
            <person name="Williams K.H."/>
            <person name="Hubbard S.S."/>
            <person name="Banfield J.F."/>
        </authorList>
    </citation>
    <scope>NUCLEOTIDE SEQUENCE [LARGE SCALE GENOMIC DNA]</scope>
</reference>
<feature type="domain" description="Recombinase" evidence="2">
    <location>
        <begin position="163"/>
        <end position="274"/>
    </location>
</feature>
<proteinExistence type="predicted"/>
<dbReference type="PANTHER" id="PTHR30461:SF23">
    <property type="entry name" value="DNA RECOMBINASE-RELATED"/>
    <property type="match status" value="1"/>
</dbReference>
<dbReference type="SMART" id="SM00857">
    <property type="entry name" value="Resolvase"/>
    <property type="match status" value="1"/>
</dbReference>
<dbReference type="InterPro" id="IPR050639">
    <property type="entry name" value="SSR_resolvase"/>
</dbReference>
<dbReference type="EMBL" id="MGBR01000001">
    <property type="protein sequence ID" value="OGK73778.1"/>
    <property type="molecule type" value="Genomic_DNA"/>
</dbReference>
<accession>A0A1F7L0Y7</accession>
<evidence type="ECO:0000313" key="3">
    <source>
        <dbReference type="EMBL" id="OGK73778.1"/>
    </source>
</evidence>
<evidence type="ECO:0000259" key="2">
    <source>
        <dbReference type="PROSITE" id="PS51737"/>
    </source>
</evidence>
<dbReference type="Gene3D" id="3.40.50.1390">
    <property type="entry name" value="Resolvase, N-terminal catalytic domain"/>
    <property type="match status" value="1"/>
</dbReference>
<feature type="domain" description="Resolvase/invertase-type recombinase catalytic" evidence="1">
    <location>
        <begin position="9"/>
        <end position="156"/>
    </location>
</feature>